<feature type="region of interest" description="Disordered" evidence="2">
    <location>
        <begin position="56"/>
        <end position="93"/>
    </location>
</feature>
<gene>
    <name evidence="3" type="ORF">GIV53_11135</name>
</gene>
<organism evidence="3 4">
    <name type="scientific">Pseudomonas syringae</name>
    <dbReference type="NCBI Taxonomy" id="317"/>
    <lineage>
        <taxon>Bacteria</taxon>
        <taxon>Pseudomonadati</taxon>
        <taxon>Pseudomonadota</taxon>
        <taxon>Gammaproteobacteria</taxon>
        <taxon>Pseudomonadales</taxon>
        <taxon>Pseudomonadaceae</taxon>
        <taxon>Pseudomonas</taxon>
    </lineage>
</organism>
<dbReference type="InterPro" id="IPR011990">
    <property type="entry name" value="TPR-like_helical_dom_sf"/>
</dbReference>
<dbReference type="SUPFAM" id="SSF48452">
    <property type="entry name" value="TPR-like"/>
    <property type="match status" value="1"/>
</dbReference>
<protein>
    <submittedName>
        <fullName evidence="3">Chemotaxis protein CheR</fullName>
    </submittedName>
</protein>
<evidence type="ECO:0000313" key="3">
    <source>
        <dbReference type="EMBL" id="MCF5629850.1"/>
    </source>
</evidence>
<evidence type="ECO:0000256" key="1">
    <source>
        <dbReference type="PROSITE-ProRule" id="PRU00339"/>
    </source>
</evidence>
<name>A0A9Q4A469_PSESX</name>
<dbReference type="Proteomes" id="UP000814010">
    <property type="component" value="Unassembled WGS sequence"/>
</dbReference>
<dbReference type="PROSITE" id="PS50005">
    <property type="entry name" value="TPR"/>
    <property type="match status" value="1"/>
</dbReference>
<sequence>QVLKQLTREDGLLFIGPAEGNLLAAIGMRSIGIANSFAFRHALHDRTVPAPASITAAPTALRPTPDAPARAPAKTAAPRPVERNSSAFAPSARPAAAANGDASALLDSIANLANEGNSSAARAACERYLQQYEPVAQVFYWLGLLSEVAGSVAQAQAFYRKALYLQPQHRESLAQLAALLAAQGDSTGARRLQERAARGTNKQGNH</sequence>
<dbReference type="Gene3D" id="1.25.40.10">
    <property type="entry name" value="Tetratricopeptide repeat domain"/>
    <property type="match status" value="1"/>
</dbReference>
<feature type="repeat" description="TPR" evidence="1">
    <location>
        <begin position="136"/>
        <end position="169"/>
    </location>
</feature>
<proteinExistence type="predicted"/>
<accession>A0A9Q4A469</accession>
<comment type="caution">
    <text evidence="3">The sequence shown here is derived from an EMBL/GenBank/DDBJ whole genome shotgun (WGS) entry which is preliminary data.</text>
</comment>
<reference evidence="3" key="1">
    <citation type="submission" date="2019-11" db="EMBL/GenBank/DDBJ databases">
        <title>Epiphytic Pseudomonas syringae from cherry orchards.</title>
        <authorList>
            <person name="Hulin M.T."/>
        </authorList>
    </citation>
    <scope>NUCLEOTIDE SEQUENCE</scope>
    <source>
        <strain evidence="3">PA-2-5E</strain>
    </source>
</reference>
<dbReference type="AlphaFoldDB" id="A0A9Q4A469"/>
<evidence type="ECO:0000256" key="2">
    <source>
        <dbReference type="SAM" id="MobiDB-lite"/>
    </source>
</evidence>
<keyword evidence="1" id="KW-0802">TPR repeat</keyword>
<feature type="non-terminal residue" evidence="3">
    <location>
        <position position="1"/>
    </location>
</feature>
<dbReference type="EMBL" id="WKAE01000096">
    <property type="protein sequence ID" value="MCF5629850.1"/>
    <property type="molecule type" value="Genomic_DNA"/>
</dbReference>
<evidence type="ECO:0000313" key="4">
    <source>
        <dbReference type="Proteomes" id="UP000814010"/>
    </source>
</evidence>
<dbReference type="InterPro" id="IPR019734">
    <property type="entry name" value="TPR_rpt"/>
</dbReference>